<organism evidence="2 3">
    <name type="scientific">Streptomyces mangrovi</name>
    <dbReference type="NCBI Taxonomy" id="1206892"/>
    <lineage>
        <taxon>Bacteria</taxon>
        <taxon>Bacillati</taxon>
        <taxon>Actinomycetota</taxon>
        <taxon>Actinomycetes</taxon>
        <taxon>Kitasatosporales</taxon>
        <taxon>Streptomycetaceae</taxon>
        <taxon>Streptomyces</taxon>
    </lineage>
</organism>
<keyword evidence="1" id="KW-0472">Membrane</keyword>
<evidence type="ECO:0000256" key="1">
    <source>
        <dbReference type="SAM" id="Phobius"/>
    </source>
</evidence>
<proteinExistence type="predicted"/>
<protein>
    <submittedName>
        <fullName evidence="2">Uncharacterized protein</fullName>
    </submittedName>
</protein>
<evidence type="ECO:0000313" key="3">
    <source>
        <dbReference type="Proteomes" id="UP001595913"/>
    </source>
</evidence>
<accession>A0ABV9J911</accession>
<gene>
    <name evidence="2" type="ORF">ACFPEU_55135</name>
</gene>
<dbReference type="RefSeq" id="WP_381187600.1">
    <property type="nucleotide sequence ID" value="NZ_JBHSFR010000066.1"/>
</dbReference>
<feature type="transmembrane region" description="Helical" evidence="1">
    <location>
        <begin position="22"/>
        <end position="44"/>
    </location>
</feature>
<sequence>MRVAADPDGSQEGWRCIDWAKWGTIVGILVGAVGLLLTGIATFYDARVSALQLGQSRDDAEEDVRRQAARVASWGDLETRVHVVNRSPEPVSDVEVRFRAGYFQDAPDGINAVREAFRLTVSYLPPCSELVVSPDQLLDDAAFVPLDVTFTDSDGVKWVRTKAALERAGSPEGRIATEKLAKEYGTGTAVDALDSKPTIKKAEPCTAVLG</sequence>
<comment type="caution">
    <text evidence="2">The sequence shown here is derived from an EMBL/GenBank/DDBJ whole genome shotgun (WGS) entry which is preliminary data.</text>
</comment>
<dbReference type="Proteomes" id="UP001595913">
    <property type="component" value="Unassembled WGS sequence"/>
</dbReference>
<keyword evidence="3" id="KW-1185">Reference proteome</keyword>
<name>A0ABV9J911_9ACTN</name>
<reference evidence="3" key="1">
    <citation type="journal article" date="2019" name="Int. J. Syst. Evol. Microbiol.">
        <title>The Global Catalogue of Microorganisms (GCM) 10K type strain sequencing project: providing services to taxonomists for standard genome sequencing and annotation.</title>
        <authorList>
            <consortium name="The Broad Institute Genomics Platform"/>
            <consortium name="The Broad Institute Genome Sequencing Center for Infectious Disease"/>
            <person name="Wu L."/>
            <person name="Ma J."/>
        </authorList>
    </citation>
    <scope>NUCLEOTIDE SEQUENCE [LARGE SCALE GENOMIC DNA]</scope>
    <source>
        <strain evidence="3">CGMCC 4.7117</strain>
    </source>
</reference>
<keyword evidence="1" id="KW-1133">Transmembrane helix</keyword>
<evidence type="ECO:0000313" key="2">
    <source>
        <dbReference type="EMBL" id="MFC4651059.1"/>
    </source>
</evidence>
<dbReference type="EMBL" id="JBHSFR010000066">
    <property type="protein sequence ID" value="MFC4651059.1"/>
    <property type="molecule type" value="Genomic_DNA"/>
</dbReference>
<keyword evidence="1" id="KW-0812">Transmembrane</keyword>